<sequence length="78" mass="9214">MEEYMQKMEEIKKRYKEIEEIHAAELKKIQERHSGNITTWNKTNGNSSAMRNPILQSLTESDAEKFIKDFLRLAPGRM</sequence>
<name>A0A498NZF1_LABRO</name>
<dbReference type="Proteomes" id="UP000290572">
    <property type="component" value="Unassembled WGS sequence"/>
</dbReference>
<evidence type="ECO:0000313" key="2">
    <source>
        <dbReference type="EMBL" id="RXN37049.1"/>
    </source>
</evidence>
<proteinExistence type="predicted"/>
<protein>
    <submittedName>
        <fullName evidence="2">GTPase IMAP family member 7-like protein</fullName>
    </submittedName>
</protein>
<feature type="coiled-coil region" evidence="1">
    <location>
        <begin position="1"/>
        <end position="28"/>
    </location>
</feature>
<keyword evidence="1" id="KW-0175">Coiled coil</keyword>
<keyword evidence="3" id="KW-1185">Reference proteome</keyword>
<comment type="caution">
    <text evidence="2">The sequence shown here is derived from an EMBL/GenBank/DDBJ whole genome shotgun (WGS) entry which is preliminary data.</text>
</comment>
<gene>
    <name evidence="2" type="ORF">ROHU_002403</name>
</gene>
<evidence type="ECO:0000256" key="1">
    <source>
        <dbReference type="SAM" id="Coils"/>
    </source>
</evidence>
<reference evidence="2 3" key="1">
    <citation type="submission" date="2018-03" db="EMBL/GenBank/DDBJ databases">
        <title>Draft genome sequence of Rohu Carp (Labeo rohita).</title>
        <authorList>
            <person name="Das P."/>
            <person name="Kushwaha B."/>
            <person name="Joshi C.G."/>
            <person name="Kumar D."/>
            <person name="Nagpure N.S."/>
            <person name="Sahoo L."/>
            <person name="Das S.P."/>
            <person name="Bit A."/>
            <person name="Patnaik S."/>
            <person name="Meher P.K."/>
            <person name="Jayasankar P."/>
            <person name="Koringa P.G."/>
            <person name="Patel N.V."/>
            <person name="Hinsu A.T."/>
            <person name="Kumar R."/>
            <person name="Pandey M."/>
            <person name="Agarwal S."/>
            <person name="Srivastava S."/>
            <person name="Singh M."/>
            <person name="Iquebal M.A."/>
            <person name="Jaiswal S."/>
            <person name="Angadi U.B."/>
            <person name="Kumar N."/>
            <person name="Raza M."/>
            <person name="Shah T.M."/>
            <person name="Rai A."/>
            <person name="Jena J.K."/>
        </authorList>
    </citation>
    <scope>NUCLEOTIDE SEQUENCE [LARGE SCALE GENOMIC DNA]</scope>
    <source>
        <strain evidence="2">DASCIFA01</strain>
        <tissue evidence="2">Testis</tissue>
    </source>
</reference>
<dbReference type="EMBL" id="QBIY01006450">
    <property type="protein sequence ID" value="RXN37049.1"/>
    <property type="molecule type" value="Genomic_DNA"/>
</dbReference>
<dbReference type="AlphaFoldDB" id="A0A498NZF1"/>
<accession>A0A498NZF1</accession>
<organism evidence="2 3">
    <name type="scientific">Labeo rohita</name>
    <name type="common">Indian major carp</name>
    <name type="synonym">Cyprinus rohita</name>
    <dbReference type="NCBI Taxonomy" id="84645"/>
    <lineage>
        <taxon>Eukaryota</taxon>
        <taxon>Metazoa</taxon>
        <taxon>Chordata</taxon>
        <taxon>Craniata</taxon>
        <taxon>Vertebrata</taxon>
        <taxon>Euteleostomi</taxon>
        <taxon>Actinopterygii</taxon>
        <taxon>Neopterygii</taxon>
        <taxon>Teleostei</taxon>
        <taxon>Ostariophysi</taxon>
        <taxon>Cypriniformes</taxon>
        <taxon>Cyprinidae</taxon>
        <taxon>Labeoninae</taxon>
        <taxon>Labeonini</taxon>
        <taxon>Labeo</taxon>
    </lineage>
</organism>
<evidence type="ECO:0000313" key="3">
    <source>
        <dbReference type="Proteomes" id="UP000290572"/>
    </source>
</evidence>